<sequence>MGGHGRMPGARQSALSGWVAHRATAGASVFHRASFNRKFSGTRATVVAARGPGGWVESVSEVLMRDRAADALRRFPAAAGMAVLMATACNGADTPDPTATTSQATVTTSTATPTASPSETKVETPAERDARLAGEAVVKYWAVVDDLAANPTKSLNLLDPVARDQARAQMQTLLGTYAAKGLTQTGRSSLTDLQATTDDGKSFAVSACVDVSGVDLVNEQGVSQVNPDRPEQQSFSYTVVKADGGFFVTRDSLKGSSC</sequence>
<gene>
    <name evidence="2" type="ORF">GCM10023153_31370</name>
</gene>
<feature type="region of interest" description="Disordered" evidence="1">
    <location>
        <begin position="95"/>
        <end position="128"/>
    </location>
</feature>
<accession>A0ABP8K8J8</accession>
<evidence type="ECO:0000313" key="2">
    <source>
        <dbReference type="EMBL" id="GAA4402335.1"/>
    </source>
</evidence>
<organism evidence="2 3">
    <name type="scientific">Ornithinibacter aureus</name>
    <dbReference type="NCBI Taxonomy" id="622664"/>
    <lineage>
        <taxon>Bacteria</taxon>
        <taxon>Bacillati</taxon>
        <taxon>Actinomycetota</taxon>
        <taxon>Actinomycetes</taxon>
        <taxon>Micrococcales</taxon>
        <taxon>Intrasporangiaceae</taxon>
        <taxon>Ornithinibacter</taxon>
    </lineage>
</organism>
<evidence type="ECO:0000256" key="1">
    <source>
        <dbReference type="SAM" id="MobiDB-lite"/>
    </source>
</evidence>
<reference evidence="3" key="1">
    <citation type="journal article" date="2019" name="Int. J. Syst. Evol. Microbiol.">
        <title>The Global Catalogue of Microorganisms (GCM) 10K type strain sequencing project: providing services to taxonomists for standard genome sequencing and annotation.</title>
        <authorList>
            <consortium name="The Broad Institute Genomics Platform"/>
            <consortium name="The Broad Institute Genome Sequencing Center for Infectious Disease"/>
            <person name="Wu L."/>
            <person name="Ma J."/>
        </authorList>
    </citation>
    <scope>NUCLEOTIDE SEQUENCE [LARGE SCALE GENOMIC DNA]</scope>
    <source>
        <strain evidence="3">JCM 17738</strain>
    </source>
</reference>
<keyword evidence="3" id="KW-1185">Reference proteome</keyword>
<feature type="compositionally biased region" description="Low complexity" evidence="1">
    <location>
        <begin position="97"/>
        <end position="119"/>
    </location>
</feature>
<dbReference type="Proteomes" id="UP001500390">
    <property type="component" value="Unassembled WGS sequence"/>
</dbReference>
<evidence type="ECO:0000313" key="3">
    <source>
        <dbReference type="Proteomes" id="UP001500390"/>
    </source>
</evidence>
<dbReference type="EMBL" id="BAABFX010000047">
    <property type="protein sequence ID" value="GAA4402335.1"/>
    <property type="molecule type" value="Genomic_DNA"/>
</dbReference>
<name>A0ABP8K8J8_9MICO</name>
<proteinExistence type="predicted"/>
<evidence type="ECO:0008006" key="4">
    <source>
        <dbReference type="Google" id="ProtNLM"/>
    </source>
</evidence>
<protein>
    <recommendedName>
        <fullName evidence="4">Lipoprotein</fullName>
    </recommendedName>
</protein>
<comment type="caution">
    <text evidence="2">The sequence shown here is derived from an EMBL/GenBank/DDBJ whole genome shotgun (WGS) entry which is preliminary data.</text>
</comment>